<gene>
    <name evidence="3" type="ORF">GZ78_01270</name>
</gene>
<dbReference type="Pfam" id="PF00069">
    <property type="entry name" value="Pkinase"/>
    <property type="match status" value="1"/>
</dbReference>
<dbReference type="GO" id="GO:0004674">
    <property type="term" value="F:protein serine/threonine kinase activity"/>
    <property type="evidence" value="ECO:0007669"/>
    <property type="project" value="TreeGrafter"/>
</dbReference>
<dbReference type="PROSITE" id="PS00108">
    <property type="entry name" value="PROTEIN_KINASE_ST"/>
    <property type="match status" value="1"/>
</dbReference>
<accession>A0A081NJY1</accession>
<dbReference type="GO" id="GO:0005524">
    <property type="term" value="F:ATP binding"/>
    <property type="evidence" value="ECO:0007669"/>
    <property type="project" value="InterPro"/>
</dbReference>
<evidence type="ECO:0000259" key="2">
    <source>
        <dbReference type="PROSITE" id="PS50011"/>
    </source>
</evidence>
<evidence type="ECO:0000256" key="1">
    <source>
        <dbReference type="SAM" id="MobiDB-lite"/>
    </source>
</evidence>
<dbReference type="PROSITE" id="PS50011">
    <property type="entry name" value="PROTEIN_KINASE_DOM"/>
    <property type="match status" value="1"/>
</dbReference>
<dbReference type="PANTHER" id="PTHR44167">
    <property type="entry name" value="OVARIAN-SPECIFIC SERINE/THREONINE-PROTEIN KINASE LOK-RELATED"/>
    <property type="match status" value="1"/>
</dbReference>
<dbReference type="EMBL" id="JOKH01000001">
    <property type="protein sequence ID" value="KEQ18754.1"/>
    <property type="molecule type" value="Genomic_DNA"/>
</dbReference>
<dbReference type="InterPro" id="IPR011009">
    <property type="entry name" value="Kinase-like_dom_sf"/>
</dbReference>
<dbReference type="OrthoDB" id="8532199at2"/>
<organism evidence="3 4">
    <name type="scientific">Endozoicomonas numazuensis</name>
    <dbReference type="NCBI Taxonomy" id="1137799"/>
    <lineage>
        <taxon>Bacteria</taxon>
        <taxon>Pseudomonadati</taxon>
        <taxon>Pseudomonadota</taxon>
        <taxon>Gammaproteobacteria</taxon>
        <taxon>Oceanospirillales</taxon>
        <taxon>Endozoicomonadaceae</taxon>
        <taxon>Endozoicomonas</taxon>
    </lineage>
</organism>
<comment type="caution">
    <text evidence="3">The sequence shown here is derived from an EMBL/GenBank/DDBJ whole genome shotgun (WGS) entry which is preliminary data.</text>
</comment>
<dbReference type="STRING" id="1137799.GZ78_01270"/>
<dbReference type="InterPro" id="IPR008271">
    <property type="entry name" value="Ser/Thr_kinase_AS"/>
</dbReference>
<dbReference type="Gene3D" id="1.10.510.10">
    <property type="entry name" value="Transferase(Phosphotransferase) domain 1"/>
    <property type="match status" value="1"/>
</dbReference>
<name>A0A081NJY1_9GAMM</name>
<protein>
    <recommendedName>
        <fullName evidence="2">Protein kinase domain-containing protein</fullName>
    </recommendedName>
</protein>
<dbReference type="RefSeq" id="WP_034832083.1">
    <property type="nucleotide sequence ID" value="NZ_JOKH01000001.1"/>
</dbReference>
<dbReference type="Proteomes" id="UP000028073">
    <property type="component" value="Unassembled WGS sequence"/>
</dbReference>
<evidence type="ECO:0000313" key="3">
    <source>
        <dbReference type="EMBL" id="KEQ18754.1"/>
    </source>
</evidence>
<dbReference type="SUPFAM" id="SSF56112">
    <property type="entry name" value="Protein kinase-like (PK-like)"/>
    <property type="match status" value="1"/>
</dbReference>
<feature type="region of interest" description="Disordered" evidence="1">
    <location>
        <begin position="112"/>
        <end position="139"/>
    </location>
</feature>
<evidence type="ECO:0000313" key="4">
    <source>
        <dbReference type="Proteomes" id="UP000028073"/>
    </source>
</evidence>
<sequence>MLLSPTISQTYTRPVLPVLITLALLPFDELDYDPDEWAAPELFRDPEQQLIRYIEKNPLLSFEDFLKALKFFFNLCCCLIEGDNVSSEPPPVLAKISTTLLPFNFLSTGQGANNDSDSSCSDTDDDSKKETGSSIDESNTCTDSVQVYCTPRKLFYRYSYQTQESPPLPSEQYAATTQTEIKVPIISKTEPAYYLTKTHRQPHITFYCREEANKDDIDDIVRLFCAGTLSPRSDLSGNAGIYTIKFYDRNFIVKTINSEMVNKHDFEKLNHYRKLLKLEKDILKQIEHENIVTLMGFFFLPHPPFGMTAMIFHNEGNELQWYLNHQFNLAHSHAFVITVQLASALDYLHKRALIYGDLKGHNILLSNPDSGKITLIDFGYCATAEKRKQLKLGSYGSIGWFPPEYKTTDSTARDLYDYGLILFRVLFNTSHQSRYDDFETATIRSPAKVCSLIIHELYAQNPDFYGISQDSLESPDDPEALFLTKMSLIKSKDECLHLLSILTTQPKPEERLTIRQVVEILLKYQEYHQGASQQ</sequence>
<reference evidence="3 4" key="1">
    <citation type="submission" date="2014-06" db="EMBL/GenBank/DDBJ databases">
        <title>Whole Genome Sequences of Three Symbiotic Endozoicomonas Bacteria.</title>
        <authorList>
            <person name="Neave M.J."/>
            <person name="Apprill A."/>
            <person name="Voolstra C.R."/>
        </authorList>
    </citation>
    <scope>NUCLEOTIDE SEQUENCE [LARGE SCALE GENOMIC DNA]</scope>
    <source>
        <strain evidence="3 4">DSM 25634</strain>
    </source>
</reference>
<dbReference type="InterPro" id="IPR000719">
    <property type="entry name" value="Prot_kinase_dom"/>
</dbReference>
<keyword evidence="4" id="KW-1185">Reference proteome</keyword>
<dbReference type="AlphaFoldDB" id="A0A081NJY1"/>
<proteinExistence type="predicted"/>
<dbReference type="SMART" id="SM00220">
    <property type="entry name" value="S_TKc"/>
    <property type="match status" value="1"/>
</dbReference>
<feature type="domain" description="Protein kinase" evidence="2">
    <location>
        <begin position="218"/>
        <end position="528"/>
    </location>
</feature>
<dbReference type="eggNOG" id="COG0515">
    <property type="taxonomic scope" value="Bacteria"/>
</dbReference>
<dbReference type="PANTHER" id="PTHR44167:SF24">
    <property type="entry name" value="SERINE_THREONINE-PROTEIN KINASE CHK2"/>
    <property type="match status" value="1"/>
</dbReference>